<reference evidence="7" key="1">
    <citation type="submission" date="2020-12" db="EMBL/GenBank/DDBJ databases">
        <title>Metabolic potential, ecology and presence of endohyphal bacteria is reflected in genomic diversity of Mucoromycotina.</title>
        <authorList>
            <person name="Muszewska A."/>
            <person name="Okrasinska A."/>
            <person name="Steczkiewicz K."/>
            <person name="Drgas O."/>
            <person name="Orlowska M."/>
            <person name="Perlinska-Lenart U."/>
            <person name="Aleksandrzak-Piekarczyk T."/>
            <person name="Szatraj K."/>
            <person name="Zielenkiewicz U."/>
            <person name="Pilsyk S."/>
            <person name="Malc E."/>
            <person name="Mieczkowski P."/>
            <person name="Kruszewska J.S."/>
            <person name="Biernat P."/>
            <person name="Pawlowska J."/>
        </authorList>
    </citation>
    <scope>NUCLEOTIDE SEQUENCE</scope>
    <source>
        <strain evidence="7">WA0000067209</strain>
    </source>
</reference>
<feature type="active site" description="Proton donor" evidence="4">
    <location>
        <position position="367"/>
    </location>
</feature>
<feature type="active site" description="Nucleophile" evidence="4">
    <location>
        <position position="211"/>
    </location>
</feature>
<comment type="similarity">
    <text evidence="1">Belongs to the peptidase S33 family.</text>
</comment>
<evidence type="ECO:0000313" key="8">
    <source>
        <dbReference type="Proteomes" id="UP000654370"/>
    </source>
</evidence>
<dbReference type="PANTHER" id="PTHR21661">
    <property type="entry name" value="EPOXIDE HYDROLASE 1-RELATED"/>
    <property type="match status" value="1"/>
</dbReference>
<dbReference type="InterPro" id="IPR000639">
    <property type="entry name" value="Epox_hydrolase-like"/>
</dbReference>
<name>A0A8H7PZG0_MORIS</name>
<keyword evidence="5" id="KW-0812">Transmembrane</keyword>
<feature type="active site" description="Proton acceptor" evidence="4">
    <location>
        <position position="423"/>
    </location>
</feature>
<dbReference type="Pfam" id="PF06441">
    <property type="entry name" value="EHN"/>
    <property type="match status" value="1"/>
</dbReference>
<gene>
    <name evidence="7" type="ORF">INT43_006287</name>
</gene>
<evidence type="ECO:0000256" key="1">
    <source>
        <dbReference type="ARBA" id="ARBA00010088"/>
    </source>
</evidence>
<dbReference type="InterPro" id="IPR010497">
    <property type="entry name" value="Epoxide_hydro_N"/>
</dbReference>
<sequence>MVPVGMGQVPSTKEKFTAQFVGAFLIFFCLYLVSPAMSVQPFEIPSFSSGQRAKLQEKLKSPVFPHEFEQNVGWTYGTPRWALEPMLQKWREEFDWETSKAEMDRWNHFKTEIDGANIHFVHERSKNPNAIPLVLLHGWPSTFYEFHKVIEPLRDGVDNGQTFHIIVPSLPGYGFSDPPPVPGWGTKKIAAVLNTLMVRLGYTKYVAHGVDWGSMIVKVMAVLHNDNCKAIYTTLGICLPPLPTPSVLWSAPIKVAKFMASLALGSDRVYGQGKLRILGRSFADVERDRDAGYRAIQGTRPFTLSYGLSDSPVGLLAWILEKYHGWTHHEGDKESAILPPTIDVNEFLTQVHIYWMTNTISSSLRLYYERINNEPDANDLMWKAITVPCGSGIFESELAKVPRDWLETWTNLVQFDEHPTGGHFSALEEPKLTVNDLQRFGKKIKKEVE</sequence>
<keyword evidence="5" id="KW-1133">Transmembrane helix</keyword>
<dbReference type="PANTHER" id="PTHR21661:SF35">
    <property type="entry name" value="EPOXIDE HYDROLASE"/>
    <property type="match status" value="1"/>
</dbReference>
<protein>
    <recommendedName>
        <fullName evidence="6">Epoxide hydrolase N-terminal domain-containing protein</fullName>
    </recommendedName>
</protein>
<keyword evidence="2" id="KW-0058">Aromatic hydrocarbons catabolism</keyword>
<keyword evidence="8" id="KW-1185">Reference proteome</keyword>
<feature type="domain" description="Epoxide hydrolase N-terminal" evidence="6">
    <location>
        <begin position="40"/>
        <end position="146"/>
    </location>
</feature>
<evidence type="ECO:0000256" key="5">
    <source>
        <dbReference type="SAM" id="Phobius"/>
    </source>
</evidence>
<accession>A0A8H7PZG0</accession>
<keyword evidence="3" id="KW-0378">Hydrolase</keyword>
<dbReference type="InterPro" id="IPR029058">
    <property type="entry name" value="AB_hydrolase_fold"/>
</dbReference>
<dbReference type="PRINTS" id="PR00412">
    <property type="entry name" value="EPOXHYDRLASE"/>
</dbReference>
<dbReference type="AlphaFoldDB" id="A0A8H7PZG0"/>
<dbReference type="GO" id="GO:0097176">
    <property type="term" value="P:epoxide metabolic process"/>
    <property type="evidence" value="ECO:0007669"/>
    <property type="project" value="TreeGrafter"/>
</dbReference>
<dbReference type="SUPFAM" id="SSF53474">
    <property type="entry name" value="alpha/beta-Hydrolases"/>
    <property type="match status" value="1"/>
</dbReference>
<feature type="transmembrane region" description="Helical" evidence="5">
    <location>
        <begin position="16"/>
        <end position="33"/>
    </location>
</feature>
<evidence type="ECO:0000256" key="2">
    <source>
        <dbReference type="ARBA" id="ARBA00022797"/>
    </source>
</evidence>
<organism evidence="7 8">
    <name type="scientific">Mortierella isabellina</name>
    <name type="common">Filamentous fungus</name>
    <name type="synonym">Umbelopsis isabellina</name>
    <dbReference type="NCBI Taxonomy" id="91625"/>
    <lineage>
        <taxon>Eukaryota</taxon>
        <taxon>Fungi</taxon>
        <taxon>Fungi incertae sedis</taxon>
        <taxon>Mucoromycota</taxon>
        <taxon>Mucoromycotina</taxon>
        <taxon>Umbelopsidomycetes</taxon>
        <taxon>Umbelopsidales</taxon>
        <taxon>Umbelopsidaceae</taxon>
        <taxon>Umbelopsis</taxon>
    </lineage>
</organism>
<keyword evidence="5" id="KW-0472">Membrane</keyword>
<comment type="caution">
    <text evidence="7">The sequence shown here is derived from an EMBL/GenBank/DDBJ whole genome shotgun (WGS) entry which is preliminary data.</text>
</comment>
<evidence type="ECO:0000256" key="4">
    <source>
        <dbReference type="PIRSR" id="PIRSR001112-1"/>
    </source>
</evidence>
<dbReference type="PIRSF" id="PIRSF001112">
    <property type="entry name" value="Epoxide_hydrolase"/>
    <property type="match status" value="1"/>
</dbReference>
<dbReference type="EMBL" id="JAEPQZ010000003">
    <property type="protein sequence ID" value="KAG2183282.1"/>
    <property type="molecule type" value="Genomic_DNA"/>
</dbReference>
<dbReference type="OrthoDB" id="7130006at2759"/>
<dbReference type="Gene3D" id="3.40.50.1820">
    <property type="entry name" value="alpha/beta hydrolase"/>
    <property type="match status" value="1"/>
</dbReference>
<dbReference type="GO" id="GO:0004301">
    <property type="term" value="F:epoxide hydrolase activity"/>
    <property type="evidence" value="ECO:0007669"/>
    <property type="project" value="TreeGrafter"/>
</dbReference>
<dbReference type="InterPro" id="IPR016292">
    <property type="entry name" value="Epoxide_hydrolase"/>
</dbReference>
<proteinExistence type="inferred from homology"/>
<evidence type="ECO:0000313" key="7">
    <source>
        <dbReference type="EMBL" id="KAG2183282.1"/>
    </source>
</evidence>
<evidence type="ECO:0000256" key="3">
    <source>
        <dbReference type="ARBA" id="ARBA00022801"/>
    </source>
</evidence>
<evidence type="ECO:0000259" key="6">
    <source>
        <dbReference type="Pfam" id="PF06441"/>
    </source>
</evidence>
<dbReference type="Proteomes" id="UP000654370">
    <property type="component" value="Unassembled WGS sequence"/>
</dbReference>